<dbReference type="InterPro" id="IPR052348">
    <property type="entry name" value="Metallopeptidase_M50B"/>
</dbReference>
<feature type="transmembrane region" description="Helical" evidence="13">
    <location>
        <begin position="43"/>
        <end position="63"/>
    </location>
</feature>
<keyword evidence="6 13" id="KW-0812">Transmembrane</keyword>
<evidence type="ECO:0000256" key="10">
    <source>
        <dbReference type="ARBA" id="ARBA00022989"/>
    </source>
</evidence>
<evidence type="ECO:0000259" key="14">
    <source>
        <dbReference type="Pfam" id="PF02163"/>
    </source>
</evidence>
<dbReference type="GO" id="GO:0008237">
    <property type="term" value="F:metallopeptidase activity"/>
    <property type="evidence" value="ECO:0007669"/>
    <property type="project" value="UniProtKB-KW"/>
</dbReference>
<comment type="subcellular location">
    <subcellularLocation>
        <location evidence="2">Cell membrane</location>
        <topology evidence="2">Multi-pass membrane protein</topology>
    </subcellularLocation>
</comment>
<evidence type="ECO:0000256" key="5">
    <source>
        <dbReference type="ARBA" id="ARBA00022670"/>
    </source>
</evidence>
<dbReference type="CDD" id="cd06158">
    <property type="entry name" value="S2P-M50_like_1"/>
    <property type="match status" value="1"/>
</dbReference>
<dbReference type="GO" id="GO:0005886">
    <property type="term" value="C:plasma membrane"/>
    <property type="evidence" value="ECO:0007669"/>
    <property type="project" value="UniProtKB-SubCell"/>
</dbReference>
<protein>
    <submittedName>
        <fullName evidence="15">Site-2 protease family protein</fullName>
    </submittedName>
</protein>
<proteinExistence type="inferred from homology"/>
<feature type="transmembrane region" description="Helical" evidence="13">
    <location>
        <begin position="121"/>
        <end position="145"/>
    </location>
</feature>
<organism evidence="15 16">
    <name type="scientific">Candidatus Fimisoma avicola</name>
    <dbReference type="NCBI Taxonomy" id="2840826"/>
    <lineage>
        <taxon>Bacteria</taxon>
        <taxon>Bacillati</taxon>
        <taxon>Bacillota</taxon>
        <taxon>Clostridia</taxon>
        <taxon>Eubacteriales</taxon>
        <taxon>Candidatus Fimisoma</taxon>
    </lineage>
</organism>
<keyword evidence="12 13" id="KW-0472">Membrane</keyword>
<sequence length="238" mass="27189">MKNNFNGMFRNVNPAILIVIAALIINRVLYSNMNIGDWLYSELLMLPGIIIGLTFHEAAHAYVSHWLGDPTPKMYGRLSLNPLRHIDPVGFLALIFAGFGWGQPVAIDPRYYKHRRRDELFTALAGVAANLVVAFIASLILKLIIRQTYGIMFGVTETLYLVVYYIMTINIMLMVFNLLPVPPLDGFNIITQIFKLDRYSWYPVVYNNGFIILMVLIIFNITDMILTPAISFFINVFF</sequence>
<dbReference type="PANTHER" id="PTHR35864:SF1">
    <property type="entry name" value="ZINC METALLOPROTEASE YWHC-RELATED"/>
    <property type="match status" value="1"/>
</dbReference>
<dbReference type="AlphaFoldDB" id="A0A9D1I4L4"/>
<keyword evidence="9" id="KW-0862">Zinc</keyword>
<dbReference type="EMBL" id="DVMO01000083">
    <property type="protein sequence ID" value="HIU27827.1"/>
    <property type="molecule type" value="Genomic_DNA"/>
</dbReference>
<feature type="transmembrane region" description="Helical" evidence="13">
    <location>
        <begin position="157"/>
        <end position="179"/>
    </location>
</feature>
<dbReference type="GO" id="GO:0006508">
    <property type="term" value="P:proteolysis"/>
    <property type="evidence" value="ECO:0007669"/>
    <property type="project" value="UniProtKB-KW"/>
</dbReference>
<evidence type="ECO:0000256" key="12">
    <source>
        <dbReference type="ARBA" id="ARBA00023136"/>
    </source>
</evidence>
<evidence type="ECO:0000256" key="6">
    <source>
        <dbReference type="ARBA" id="ARBA00022692"/>
    </source>
</evidence>
<dbReference type="GO" id="GO:0046872">
    <property type="term" value="F:metal ion binding"/>
    <property type="evidence" value="ECO:0007669"/>
    <property type="project" value="UniProtKB-KW"/>
</dbReference>
<feature type="transmembrane region" description="Helical" evidence="13">
    <location>
        <begin position="83"/>
        <end position="101"/>
    </location>
</feature>
<comment type="similarity">
    <text evidence="3">Belongs to the peptidase M50B family.</text>
</comment>
<keyword evidence="5 15" id="KW-0645">Protease</keyword>
<comment type="cofactor">
    <cofactor evidence="1">
        <name>Zn(2+)</name>
        <dbReference type="ChEBI" id="CHEBI:29105"/>
    </cofactor>
</comment>
<feature type="transmembrane region" description="Helical" evidence="13">
    <location>
        <begin position="12"/>
        <end position="31"/>
    </location>
</feature>
<reference evidence="15" key="2">
    <citation type="journal article" date="2021" name="PeerJ">
        <title>Extensive microbial diversity within the chicken gut microbiome revealed by metagenomics and culture.</title>
        <authorList>
            <person name="Gilroy R."/>
            <person name="Ravi A."/>
            <person name="Getino M."/>
            <person name="Pursley I."/>
            <person name="Horton D.L."/>
            <person name="Alikhan N.F."/>
            <person name="Baker D."/>
            <person name="Gharbi K."/>
            <person name="Hall N."/>
            <person name="Watson M."/>
            <person name="Adriaenssens E.M."/>
            <person name="Foster-Nyarko E."/>
            <person name="Jarju S."/>
            <person name="Secka A."/>
            <person name="Antonio M."/>
            <person name="Oren A."/>
            <person name="Chaudhuri R.R."/>
            <person name="La Ragione R."/>
            <person name="Hildebrand F."/>
            <person name="Pallen M.J."/>
        </authorList>
    </citation>
    <scope>NUCLEOTIDE SEQUENCE</scope>
    <source>
        <strain evidence="15">11300</strain>
    </source>
</reference>
<evidence type="ECO:0000256" key="13">
    <source>
        <dbReference type="SAM" id="Phobius"/>
    </source>
</evidence>
<keyword evidence="7" id="KW-0479">Metal-binding</keyword>
<dbReference type="InterPro" id="IPR008915">
    <property type="entry name" value="Peptidase_M50"/>
</dbReference>
<evidence type="ECO:0000256" key="8">
    <source>
        <dbReference type="ARBA" id="ARBA00022801"/>
    </source>
</evidence>
<evidence type="ECO:0000256" key="2">
    <source>
        <dbReference type="ARBA" id="ARBA00004651"/>
    </source>
</evidence>
<dbReference type="InterPro" id="IPR044537">
    <property type="entry name" value="Rip2-like"/>
</dbReference>
<name>A0A9D1I4L4_9FIRM</name>
<reference evidence="15" key="1">
    <citation type="submission" date="2020-10" db="EMBL/GenBank/DDBJ databases">
        <authorList>
            <person name="Gilroy R."/>
        </authorList>
    </citation>
    <scope>NUCLEOTIDE SEQUENCE</scope>
    <source>
        <strain evidence="15">11300</strain>
    </source>
</reference>
<evidence type="ECO:0000256" key="1">
    <source>
        <dbReference type="ARBA" id="ARBA00001947"/>
    </source>
</evidence>
<evidence type="ECO:0000256" key="3">
    <source>
        <dbReference type="ARBA" id="ARBA00007931"/>
    </source>
</evidence>
<keyword evidence="4" id="KW-1003">Cell membrane</keyword>
<evidence type="ECO:0000256" key="7">
    <source>
        <dbReference type="ARBA" id="ARBA00022723"/>
    </source>
</evidence>
<evidence type="ECO:0000256" key="11">
    <source>
        <dbReference type="ARBA" id="ARBA00023049"/>
    </source>
</evidence>
<evidence type="ECO:0000256" key="4">
    <source>
        <dbReference type="ARBA" id="ARBA00022475"/>
    </source>
</evidence>
<dbReference type="Pfam" id="PF02163">
    <property type="entry name" value="Peptidase_M50"/>
    <property type="match status" value="1"/>
</dbReference>
<keyword evidence="10 13" id="KW-1133">Transmembrane helix</keyword>
<keyword evidence="8" id="KW-0378">Hydrolase</keyword>
<comment type="caution">
    <text evidence="15">The sequence shown here is derived from an EMBL/GenBank/DDBJ whole genome shotgun (WGS) entry which is preliminary data.</text>
</comment>
<keyword evidence="11" id="KW-0482">Metalloprotease</keyword>
<dbReference type="PANTHER" id="PTHR35864">
    <property type="entry name" value="ZINC METALLOPROTEASE MJ0611-RELATED"/>
    <property type="match status" value="1"/>
</dbReference>
<accession>A0A9D1I4L4</accession>
<feature type="domain" description="Peptidase M50" evidence="14">
    <location>
        <begin position="49"/>
        <end position="196"/>
    </location>
</feature>
<gene>
    <name evidence="15" type="ORF">IAD16_05560</name>
</gene>
<evidence type="ECO:0000313" key="16">
    <source>
        <dbReference type="Proteomes" id="UP000824091"/>
    </source>
</evidence>
<evidence type="ECO:0000256" key="9">
    <source>
        <dbReference type="ARBA" id="ARBA00022833"/>
    </source>
</evidence>
<evidence type="ECO:0000313" key="15">
    <source>
        <dbReference type="EMBL" id="HIU27827.1"/>
    </source>
</evidence>
<dbReference type="Proteomes" id="UP000824091">
    <property type="component" value="Unassembled WGS sequence"/>
</dbReference>
<feature type="transmembrane region" description="Helical" evidence="13">
    <location>
        <begin position="210"/>
        <end position="237"/>
    </location>
</feature>